<dbReference type="OrthoDB" id="10267139at2759"/>
<evidence type="ECO:0000256" key="1">
    <source>
        <dbReference type="SAM" id="MobiDB-lite"/>
    </source>
</evidence>
<reference evidence="2" key="2">
    <citation type="journal article" date="2023" name="IMA Fungus">
        <title>Comparative genomic study of the Penicillium genus elucidates a diverse pangenome and 15 lateral gene transfer events.</title>
        <authorList>
            <person name="Petersen C."/>
            <person name="Sorensen T."/>
            <person name="Nielsen M.R."/>
            <person name="Sondergaard T.E."/>
            <person name="Sorensen J.L."/>
            <person name="Fitzpatrick D.A."/>
            <person name="Frisvad J.C."/>
            <person name="Nielsen K.L."/>
        </authorList>
    </citation>
    <scope>NUCLEOTIDE SEQUENCE</scope>
    <source>
        <strain evidence="2">IBT 29677</strain>
    </source>
</reference>
<protein>
    <submittedName>
        <fullName evidence="2">Uncharacterized protein</fullName>
    </submittedName>
</protein>
<gene>
    <name evidence="2" type="ORF">N7509_012789</name>
</gene>
<dbReference type="GeneID" id="81376406"/>
<evidence type="ECO:0000313" key="3">
    <source>
        <dbReference type="Proteomes" id="UP001147747"/>
    </source>
</evidence>
<sequence length="232" mass="26447">MSDKSSTAGSQSTRAKAIRVSLISYGHANGPIVRQRKEAPYHKDLAYNIRHLPNPPRNLRTNSTGLSRRLQKEFLRNDNVEAFLLEVQEKLQAAIEEAYDQLIHSTLGSETQQDPGIVDEYHSQNAESGEDAPVENFDVDIFVTICCEEGRHRSVAFVEELARRLAVFKHGDRPSQYWKILIDVKHRDIANPEELGGHLGQHKLSNKAQAKSRQQERNEKGNRHTSHPEYDY</sequence>
<comment type="caution">
    <text evidence="2">The sequence shown here is derived from an EMBL/GenBank/DDBJ whole genome shotgun (WGS) entry which is preliminary data.</text>
</comment>
<organism evidence="2 3">
    <name type="scientific">Penicillium cosmopolitanum</name>
    <dbReference type="NCBI Taxonomy" id="1131564"/>
    <lineage>
        <taxon>Eukaryota</taxon>
        <taxon>Fungi</taxon>
        <taxon>Dikarya</taxon>
        <taxon>Ascomycota</taxon>
        <taxon>Pezizomycotina</taxon>
        <taxon>Eurotiomycetes</taxon>
        <taxon>Eurotiomycetidae</taxon>
        <taxon>Eurotiales</taxon>
        <taxon>Aspergillaceae</taxon>
        <taxon>Penicillium</taxon>
    </lineage>
</organism>
<dbReference type="AlphaFoldDB" id="A0A9W9SC33"/>
<name>A0A9W9SC33_9EURO</name>
<evidence type="ECO:0000313" key="2">
    <source>
        <dbReference type="EMBL" id="KAJ5375903.1"/>
    </source>
</evidence>
<dbReference type="RefSeq" id="XP_056480933.1">
    <property type="nucleotide sequence ID" value="XM_056637426.1"/>
</dbReference>
<dbReference type="EMBL" id="JAPZBU010000012">
    <property type="protein sequence ID" value="KAJ5375903.1"/>
    <property type="molecule type" value="Genomic_DNA"/>
</dbReference>
<feature type="compositionally biased region" description="Basic and acidic residues" evidence="1">
    <location>
        <begin position="213"/>
        <end position="232"/>
    </location>
</feature>
<proteinExistence type="predicted"/>
<keyword evidence="3" id="KW-1185">Reference proteome</keyword>
<feature type="region of interest" description="Disordered" evidence="1">
    <location>
        <begin position="193"/>
        <end position="232"/>
    </location>
</feature>
<accession>A0A9W9SC33</accession>
<dbReference type="Proteomes" id="UP001147747">
    <property type="component" value="Unassembled WGS sequence"/>
</dbReference>
<reference evidence="2" key="1">
    <citation type="submission" date="2022-12" db="EMBL/GenBank/DDBJ databases">
        <authorList>
            <person name="Petersen C."/>
        </authorList>
    </citation>
    <scope>NUCLEOTIDE SEQUENCE</scope>
    <source>
        <strain evidence="2">IBT 29677</strain>
    </source>
</reference>